<keyword evidence="2" id="KW-1185">Reference proteome</keyword>
<evidence type="ECO:0000313" key="1">
    <source>
        <dbReference type="EMBL" id="KAF0751927.1"/>
    </source>
</evidence>
<evidence type="ECO:0000313" key="2">
    <source>
        <dbReference type="Proteomes" id="UP000478052"/>
    </source>
</evidence>
<dbReference type="Proteomes" id="UP000478052">
    <property type="component" value="Unassembled WGS sequence"/>
</dbReference>
<comment type="caution">
    <text evidence="1">The sequence shown here is derived from an EMBL/GenBank/DDBJ whole genome shotgun (WGS) entry which is preliminary data.</text>
</comment>
<protein>
    <submittedName>
        <fullName evidence="1">Uncharacterized protein</fullName>
    </submittedName>
</protein>
<organism evidence="1 2">
    <name type="scientific">Aphis craccivora</name>
    <name type="common">Cowpea aphid</name>
    <dbReference type="NCBI Taxonomy" id="307492"/>
    <lineage>
        <taxon>Eukaryota</taxon>
        <taxon>Metazoa</taxon>
        <taxon>Ecdysozoa</taxon>
        <taxon>Arthropoda</taxon>
        <taxon>Hexapoda</taxon>
        <taxon>Insecta</taxon>
        <taxon>Pterygota</taxon>
        <taxon>Neoptera</taxon>
        <taxon>Paraneoptera</taxon>
        <taxon>Hemiptera</taxon>
        <taxon>Sternorrhyncha</taxon>
        <taxon>Aphidomorpha</taxon>
        <taxon>Aphidoidea</taxon>
        <taxon>Aphididae</taxon>
        <taxon>Aphidini</taxon>
        <taxon>Aphis</taxon>
        <taxon>Aphis</taxon>
    </lineage>
</organism>
<dbReference type="AlphaFoldDB" id="A0A6G0Y9V6"/>
<gene>
    <name evidence="1" type="ORF">FWK35_00029282</name>
</gene>
<proteinExistence type="predicted"/>
<reference evidence="1 2" key="1">
    <citation type="submission" date="2019-08" db="EMBL/GenBank/DDBJ databases">
        <title>Whole genome of Aphis craccivora.</title>
        <authorList>
            <person name="Voronova N.V."/>
            <person name="Shulinski R.S."/>
            <person name="Bandarenka Y.V."/>
            <person name="Zhorov D.G."/>
            <person name="Warner D."/>
        </authorList>
    </citation>
    <scope>NUCLEOTIDE SEQUENCE [LARGE SCALE GENOMIC DNA]</scope>
    <source>
        <strain evidence="1">180601</strain>
        <tissue evidence="1">Whole Body</tissue>
    </source>
</reference>
<dbReference type="EMBL" id="VUJU01005210">
    <property type="protein sequence ID" value="KAF0751927.1"/>
    <property type="molecule type" value="Genomic_DNA"/>
</dbReference>
<sequence length="184" mass="20772">MYIELAKLAGLYQRGGVSCSLLKCLENISFPIHSSCWMDIVSHNYVQFSKKNILSSSLNAKHSTSFKNILYVVLASIEISINKLVNQSNIFHALVVEFGSNNYIIISVITNQKQNETQKIHVEISETDSTSKKLILRLSNIQIDGSLYSYADDTALLISDNTWDSVTKKAEKSLKKSRYLVFKQ</sequence>
<name>A0A6G0Y9V6_APHCR</name>
<accession>A0A6G0Y9V6</accession>